<dbReference type="InterPro" id="IPR019734">
    <property type="entry name" value="TPR_rpt"/>
</dbReference>
<dbReference type="PROSITE" id="PS50005">
    <property type="entry name" value="TPR"/>
    <property type="match status" value="4"/>
</dbReference>
<dbReference type="SUPFAM" id="SSF48452">
    <property type="entry name" value="TPR-like"/>
    <property type="match status" value="3"/>
</dbReference>
<dbReference type="PROSITE" id="PS50293">
    <property type="entry name" value="TPR_REGION"/>
    <property type="match status" value="1"/>
</dbReference>
<evidence type="ECO:0000256" key="3">
    <source>
        <dbReference type="PROSITE-ProRule" id="PRU00339"/>
    </source>
</evidence>
<reference evidence="6" key="1">
    <citation type="submission" date="2021-02" db="EMBL/GenBank/DDBJ databases">
        <authorList>
            <person name="Nowell W R."/>
        </authorList>
    </citation>
    <scope>NUCLEOTIDE SEQUENCE</scope>
</reference>
<feature type="region of interest" description="Disordered" evidence="4">
    <location>
        <begin position="865"/>
        <end position="892"/>
    </location>
</feature>
<evidence type="ECO:0000313" key="6">
    <source>
        <dbReference type="EMBL" id="CAF1273420.1"/>
    </source>
</evidence>
<organism evidence="6 7">
    <name type="scientific">Adineta ricciae</name>
    <name type="common">Rotifer</name>
    <dbReference type="NCBI Taxonomy" id="249248"/>
    <lineage>
        <taxon>Eukaryota</taxon>
        <taxon>Metazoa</taxon>
        <taxon>Spiralia</taxon>
        <taxon>Gnathifera</taxon>
        <taxon>Rotifera</taxon>
        <taxon>Eurotatoria</taxon>
        <taxon>Bdelloidea</taxon>
        <taxon>Adinetida</taxon>
        <taxon>Adinetidae</taxon>
        <taxon>Adineta</taxon>
    </lineage>
</organism>
<feature type="repeat" description="TPR" evidence="3">
    <location>
        <begin position="636"/>
        <end position="669"/>
    </location>
</feature>
<feature type="repeat" description="TPR" evidence="3">
    <location>
        <begin position="593"/>
        <end position="626"/>
    </location>
</feature>
<dbReference type="SUPFAM" id="SSF56399">
    <property type="entry name" value="ADP-ribosylation"/>
    <property type="match status" value="1"/>
</dbReference>
<keyword evidence="5" id="KW-0472">Membrane</keyword>
<keyword evidence="5" id="KW-0812">Transmembrane</keyword>
<name>A0A815BQW1_ADIRI</name>
<dbReference type="PANTHER" id="PTHR45641">
    <property type="entry name" value="TETRATRICOPEPTIDE REPEAT PROTEIN (AFU_ORTHOLOGUE AFUA_6G03870)"/>
    <property type="match status" value="1"/>
</dbReference>
<dbReference type="Proteomes" id="UP000663828">
    <property type="component" value="Unassembled WGS sequence"/>
</dbReference>
<keyword evidence="7" id="KW-1185">Reference proteome</keyword>
<feature type="transmembrane region" description="Helical" evidence="5">
    <location>
        <begin position="952"/>
        <end position="974"/>
    </location>
</feature>
<protein>
    <recommendedName>
        <fullName evidence="8">Nephrocystin-3</fullName>
    </recommendedName>
</protein>
<dbReference type="PANTHER" id="PTHR45641:SF19">
    <property type="entry name" value="NEPHROCYSTIN-3"/>
    <property type="match status" value="1"/>
</dbReference>
<feature type="repeat" description="TPR" evidence="3">
    <location>
        <begin position="555"/>
        <end position="588"/>
    </location>
</feature>
<keyword evidence="2 3" id="KW-0802">TPR repeat</keyword>
<evidence type="ECO:0000256" key="4">
    <source>
        <dbReference type="SAM" id="MobiDB-lite"/>
    </source>
</evidence>
<dbReference type="Gene3D" id="1.25.40.10">
    <property type="entry name" value="Tetratricopeptide repeat domain"/>
    <property type="match status" value="3"/>
</dbReference>
<dbReference type="InterPro" id="IPR011990">
    <property type="entry name" value="TPR-like_helical_dom_sf"/>
</dbReference>
<sequence length="1040" mass="121044">MAKNINRHSNDIIINRENIRLIYLDKTPPTSDFQNKLSEINPAIQFYTDKQLCLTTLKSILLEDIFLILANISFVGMLDAVHSLQSIVAVFVYDNNQQIDDLKCQYSQMIDLYTNEDELCCSIKEKLQYMEKQMFVYHILDPQQPDFTRQSALFLWHQMLIDVLKQIPQNEFRRDEFLNRCALYYQQNRLESDQIEAFRSNYKSQQPIEWLIKDCCLYKLLNRALNTEDIGFLSSFRLFILDLHTSIEKDYAKMDRQDSIILYRRQTMQRDEIDQLKQNIGCFISIGGFLVTFRDKTKALASVQPRITRKQDVFLEIHIDTSKTSATCANVPSNEDEFILNINSLLKIESIDYDPVENRWDMKLISPNDGSQYVADYLKLIQSEMNYSNSMIFFGHLLWHDLHRLTQAKTYFQALLKTLRNDHADIPYIYIELANIYGQMGEHNLALNKSQFALNFRQKHQPNDHMQIAVLLDSIGTVYRHLNNLDRAIDFHGQALYTYETKCSKTKNSLQRANTIANLGFTYKEKNDLDSALNYFNLAYEMRRGDLPVDHPLLAESLYNLANIFYAKNDLNKALNYFQQALAVYPYEHLHQATIHRSIGWIYRDKQDWQTALNSFNHALEIRQHLLPNKNHVDIAVCYGDIGEIYEKMNEFDLALENYQRQFDMEEQCLPLNHPNLMVHFDLILNLLKKTDQSRKALKLCEEKLSILKLILEDDYENHPRVARILVSTAAIYEDENPKQADQHYQHALSILENRKHEEILQTCLSPMTNFYWKCRMFDRALICQMKLLQLRRSTLSSNHNEIAYTLRGLARLYRAMDKPDDALHYFHQSLNILLANNGREHLDVKTIQQEIFDLKDMVHTTSAGASEEVAEQQTSDTQKRIPPSPKQSLLTVPNSTSTIAQKTTAMNAPNSPSQMKQTTANMTTYIQQMASNYTIVMNSTVKQATTNRNRVLLFFITSLLVISTCVGLSYFILLGCTHYLNENLPTDENVIDFKRASLVSYDSNANTCSIVNSRPSMVTNSKRKQSKRSSPDSLRLFLY</sequence>
<proteinExistence type="predicted"/>
<keyword evidence="1" id="KW-0677">Repeat</keyword>
<evidence type="ECO:0000313" key="7">
    <source>
        <dbReference type="Proteomes" id="UP000663828"/>
    </source>
</evidence>
<dbReference type="Pfam" id="PF13424">
    <property type="entry name" value="TPR_12"/>
    <property type="match status" value="3"/>
</dbReference>
<dbReference type="Gene3D" id="3.90.176.10">
    <property type="entry name" value="Toxin ADP-ribosyltransferase, Chain A, domain 1"/>
    <property type="match status" value="1"/>
</dbReference>
<comment type="caution">
    <text evidence="6">The sequence shown here is derived from an EMBL/GenBank/DDBJ whole genome shotgun (WGS) entry which is preliminary data.</text>
</comment>
<feature type="repeat" description="TPR" evidence="3">
    <location>
        <begin position="513"/>
        <end position="546"/>
    </location>
</feature>
<dbReference type="SMART" id="SM00028">
    <property type="entry name" value="TPR"/>
    <property type="match status" value="7"/>
</dbReference>
<accession>A0A815BQW1</accession>
<evidence type="ECO:0000256" key="5">
    <source>
        <dbReference type="SAM" id="Phobius"/>
    </source>
</evidence>
<dbReference type="EMBL" id="CAJNOR010002289">
    <property type="protein sequence ID" value="CAF1273420.1"/>
    <property type="molecule type" value="Genomic_DNA"/>
</dbReference>
<keyword evidence="5" id="KW-1133">Transmembrane helix</keyword>
<evidence type="ECO:0008006" key="8">
    <source>
        <dbReference type="Google" id="ProtNLM"/>
    </source>
</evidence>
<gene>
    <name evidence="6" type="ORF">XAT740_LOCUS27420</name>
</gene>
<evidence type="ECO:0000256" key="1">
    <source>
        <dbReference type="ARBA" id="ARBA00022737"/>
    </source>
</evidence>
<dbReference type="AlphaFoldDB" id="A0A815BQW1"/>
<evidence type="ECO:0000256" key="2">
    <source>
        <dbReference type="ARBA" id="ARBA00022803"/>
    </source>
</evidence>